<keyword evidence="2" id="KW-1185">Reference proteome</keyword>
<comment type="caution">
    <text evidence="1">The sequence shown here is derived from an EMBL/GenBank/DDBJ whole genome shotgun (WGS) entry which is preliminary data.</text>
</comment>
<accession>A0A2T3HJJ3</accession>
<organism evidence="1 2">
    <name type="scientific">Pedobacter yulinensis</name>
    <dbReference type="NCBI Taxonomy" id="2126353"/>
    <lineage>
        <taxon>Bacteria</taxon>
        <taxon>Pseudomonadati</taxon>
        <taxon>Bacteroidota</taxon>
        <taxon>Sphingobacteriia</taxon>
        <taxon>Sphingobacteriales</taxon>
        <taxon>Sphingobacteriaceae</taxon>
        <taxon>Pedobacter</taxon>
    </lineage>
</organism>
<dbReference type="EMBL" id="PYLS01000005">
    <property type="protein sequence ID" value="PST82551.1"/>
    <property type="molecule type" value="Genomic_DNA"/>
</dbReference>
<dbReference type="Proteomes" id="UP000240912">
    <property type="component" value="Unassembled WGS sequence"/>
</dbReference>
<protein>
    <recommendedName>
        <fullName evidence="3">DUF2946 domain-containing protein</fullName>
    </recommendedName>
</protein>
<proteinExistence type="predicted"/>
<reference evidence="1 2" key="1">
    <citation type="submission" date="2018-03" db="EMBL/GenBank/DDBJ databases">
        <authorList>
            <person name="Keele B.F."/>
        </authorList>
    </citation>
    <scope>NUCLEOTIDE SEQUENCE [LARGE SCALE GENOMIC DNA]</scope>
    <source>
        <strain evidence="1 2">YL28-9</strain>
    </source>
</reference>
<name>A0A2T3HJJ3_9SPHI</name>
<sequence length="110" mass="11923">MLRNHYHRPPLLRQSAAIFVLLLLAATWGVRAFHHHAAQPKKDATESYAASEACPLCDYLAHQAADGFDVPPALKVAYFQAPVSTTPQFIFAGPPAAEVQAFTNKGPPLS</sequence>
<gene>
    <name evidence="1" type="ORF">C7T94_07720</name>
</gene>
<dbReference type="RefSeq" id="WP_107214810.1">
    <property type="nucleotide sequence ID" value="NZ_KZ686269.1"/>
</dbReference>
<evidence type="ECO:0000313" key="1">
    <source>
        <dbReference type="EMBL" id="PST82551.1"/>
    </source>
</evidence>
<evidence type="ECO:0008006" key="3">
    <source>
        <dbReference type="Google" id="ProtNLM"/>
    </source>
</evidence>
<dbReference type="OrthoDB" id="679620at2"/>
<dbReference type="AlphaFoldDB" id="A0A2T3HJJ3"/>
<evidence type="ECO:0000313" key="2">
    <source>
        <dbReference type="Proteomes" id="UP000240912"/>
    </source>
</evidence>